<accession>A0A4Y8JV86</accession>
<feature type="region of interest" description="Disordered" evidence="2">
    <location>
        <begin position="1"/>
        <end position="20"/>
    </location>
</feature>
<dbReference type="Proteomes" id="UP000297472">
    <property type="component" value="Unassembled WGS sequence"/>
</dbReference>
<dbReference type="AlphaFoldDB" id="A0A4Y8JV86"/>
<evidence type="ECO:0000256" key="3">
    <source>
        <dbReference type="SAM" id="SignalP"/>
    </source>
</evidence>
<evidence type="ECO:0000313" key="6">
    <source>
        <dbReference type="Proteomes" id="UP000297472"/>
    </source>
</evidence>
<feature type="signal peptide" evidence="3">
    <location>
        <begin position="1"/>
        <end position="18"/>
    </location>
</feature>
<dbReference type="Gene3D" id="2.60.200.20">
    <property type="match status" value="1"/>
</dbReference>
<organism evidence="5 6">
    <name type="scientific">Cryobacterium cryoconiti</name>
    <dbReference type="NCBI Taxonomy" id="1259239"/>
    <lineage>
        <taxon>Bacteria</taxon>
        <taxon>Bacillati</taxon>
        <taxon>Actinomycetota</taxon>
        <taxon>Actinomycetes</taxon>
        <taxon>Micrococcales</taxon>
        <taxon>Microbacteriaceae</taxon>
        <taxon>Cryobacterium</taxon>
    </lineage>
</organism>
<keyword evidence="6" id="KW-1185">Reference proteome</keyword>
<feature type="domain" description="FHA" evidence="4">
    <location>
        <begin position="159"/>
        <end position="215"/>
    </location>
</feature>
<dbReference type="SUPFAM" id="SSF49879">
    <property type="entry name" value="SMAD/FHA domain"/>
    <property type="match status" value="1"/>
</dbReference>
<dbReference type="Pfam" id="PF00498">
    <property type="entry name" value="FHA"/>
    <property type="match status" value="1"/>
</dbReference>
<dbReference type="InterPro" id="IPR000253">
    <property type="entry name" value="FHA_dom"/>
</dbReference>
<keyword evidence="1" id="KW-0597">Phosphoprotein</keyword>
<feature type="chain" id="PRO_5021415946" evidence="3">
    <location>
        <begin position="19"/>
        <end position="253"/>
    </location>
</feature>
<protein>
    <submittedName>
        <fullName evidence="5">FHA domain-containing protein</fullName>
    </submittedName>
</protein>
<dbReference type="InterPro" id="IPR008984">
    <property type="entry name" value="SMAD_FHA_dom_sf"/>
</dbReference>
<evidence type="ECO:0000256" key="1">
    <source>
        <dbReference type="ARBA" id="ARBA00022553"/>
    </source>
</evidence>
<sequence>TRMAPAAAAPAVPVPATAAQAVPAPAVPDVMTPARIGPVPGLPSRPPARVEAPGLNPISDDTLSAEAFGSGSFGADTVGDDPFTDQTVVSVGRKQRRAAPEPVDSDHHDGLTVMSGDLRTLRNAAEAARPASVVAAPTGSTLFLLLPGGGREALGQQPVVIGRAPSVSQVPGGQLPRLVSLGGADQDISRNHVRVTVEGDTVVVTDLLSRNGTVIVLPGRPPQKLRKGEAASVLVGTVIDLGGGVTLTVGEQR</sequence>
<dbReference type="RefSeq" id="WP_134424536.1">
    <property type="nucleotide sequence ID" value="NZ_SOHA01000025.1"/>
</dbReference>
<feature type="non-terminal residue" evidence="5">
    <location>
        <position position="1"/>
    </location>
</feature>
<dbReference type="PROSITE" id="PS50006">
    <property type="entry name" value="FHA_DOMAIN"/>
    <property type="match status" value="1"/>
</dbReference>
<proteinExistence type="predicted"/>
<evidence type="ECO:0000259" key="4">
    <source>
        <dbReference type="PROSITE" id="PS50006"/>
    </source>
</evidence>
<reference evidence="5 6" key="1">
    <citation type="submission" date="2019-03" db="EMBL/GenBank/DDBJ databases">
        <title>Genomics of glacier-inhabiting Cryobacterium strains.</title>
        <authorList>
            <person name="Liu Q."/>
            <person name="Xin Y.-H."/>
        </authorList>
    </citation>
    <scope>NUCLEOTIDE SEQUENCE [LARGE SCALE GENOMIC DNA]</scope>
    <source>
        <strain evidence="5 6">TMT1-51</strain>
    </source>
</reference>
<gene>
    <name evidence="5" type="ORF">E3T49_08665</name>
</gene>
<name>A0A4Y8JV86_9MICO</name>
<evidence type="ECO:0000256" key="2">
    <source>
        <dbReference type="SAM" id="MobiDB-lite"/>
    </source>
</evidence>
<evidence type="ECO:0000313" key="5">
    <source>
        <dbReference type="EMBL" id="TFD30039.1"/>
    </source>
</evidence>
<comment type="caution">
    <text evidence="5">The sequence shown here is derived from an EMBL/GenBank/DDBJ whole genome shotgun (WGS) entry which is preliminary data.</text>
</comment>
<dbReference type="EMBL" id="SOHA01000025">
    <property type="protein sequence ID" value="TFD30039.1"/>
    <property type="molecule type" value="Genomic_DNA"/>
</dbReference>
<dbReference type="OrthoDB" id="5485098at2"/>
<keyword evidence="3" id="KW-0732">Signal</keyword>
<feature type="region of interest" description="Disordered" evidence="2">
    <location>
        <begin position="91"/>
        <end position="111"/>
    </location>
</feature>